<dbReference type="PROSITE" id="PS50039">
    <property type="entry name" value="FORK_HEAD_3"/>
    <property type="match status" value="1"/>
</dbReference>
<comment type="caution">
    <text evidence="10">The sequence shown here is derived from an EMBL/GenBank/DDBJ whole genome shotgun (WGS) entry which is preliminary data.</text>
</comment>
<evidence type="ECO:0000256" key="6">
    <source>
        <dbReference type="SAM" id="Coils"/>
    </source>
</evidence>
<dbReference type="InterPro" id="IPR001766">
    <property type="entry name" value="Fork_head_dom"/>
</dbReference>
<evidence type="ECO:0000259" key="9">
    <source>
        <dbReference type="PROSITE" id="PS50982"/>
    </source>
</evidence>
<name>A0AAV2SBL8_MEGNR</name>
<feature type="compositionally biased region" description="Basic and acidic residues" evidence="7">
    <location>
        <begin position="554"/>
        <end position="573"/>
    </location>
</feature>
<evidence type="ECO:0000313" key="10">
    <source>
        <dbReference type="EMBL" id="CAL4181395.1"/>
    </source>
</evidence>
<feature type="domain" description="MBD" evidence="9">
    <location>
        <begin position="301"/>
        <end position="373"/>
    </location>
</feature>
<feature type="coiled-coil region" evidence="6">
    <location>
        <begin position="492"/>
        <end position="519"/>
    </location>
</feature>
<dbReference type="PROSITE" id="PS50982">
    <property type="entry name" value="MBD"/>
    <property type="match status" value="1"/>
</dbReference>
<dbReference type="SUPFAM" id="SSF54171">
    <property type="entry name" value="DNA-binding domain"/>
    <property type="match status" value="1"/>
</dbReference>
<feature type="compositionally biased region" description="Low complexity" evidence="7">
    <location>
        <begin position="138"/>
        <end position="149"/>
    </location>
</feature>
<dbReference type="InterPro" id="IPR016177">
    <property type="entry name" value="DNA-bd_dom_sf"/>
</dbReference>
<dbReference type="PANTHER" id="PTHR46789:SF2">
    <property type="entry name" value="FORKHEAD BOX PROTEIN R2"/>
    <property type="match status" value="1"/>
</dbReference>
<keyword evidence="11" id="KW-1185">Reference proteome</keyword>
<dbReference type="InterPro" id="IPR052328">
    <property type="entry name" value="FOX_transcription_regulators"/>
</dbReference>
<accession>A0AAV2SBL8</accession>
<dbReference type="EMBL" id="CAXKWB010058984">
    <property type="protein sequence ID" value="CAL4181395.1"/>
    <property type="molecule type" value="Genomic_DNA"/>
</dbReference>
<feature type="DNA-binding region" description="Fork-head" evidence="5">
    <location>
        <begin position="418"/>
        <end position="494"/>
    </location>
</feature>
<dbReference type="InterPro" id="IPR036388">
    <property type="entry name" value="WH-like_DNA-bd_sf"/>
</dbReference>
<feature type="non-terminal residue" evidence="10">
    <location>
        <position position="573"/>
    </location>
</feature>
<dbReference type="InterPro" id="IPR001739">
    <property type="entry name" value="Methyl_CpG_DNA-bd"/>
</dbReference>
<gene>
    <name evidence="10" type="ORF">MNOR_LOCUS35417</name>
</gene>
<feature type="compositionally biased region" description="Polar residues" evidence="7">
    <location>
        <begin position="150"/>
        <end position="161"/>
    </location>
</feature>
<evidence type="ECO:0000256" key="3">
    <source>
        <dbReference type="ARBA" id="ARBA00023163"/>
    </source>
</evidence>
<evidence type="ECO:0000256" key="2">
    <source>
        <dbReference type="ARBA" id="ARBA00023125"/>
    </source>
</evidence>
<dbReference type="Proteomes" id="UP001497623">
    <property type="component" value="Unassembled WGS sequence"/>
</dbReference>
<evidence type="ECO:0000256" key="5">
    <source>
        <dbReference type="PROSITE-ProRule" id="PRU00089"/>
    </source>
</evidence>
<dbReference type="SMART" id="SM00339">
    <property type="entry name" value="FH"/>
    <property type="match status" value="1"/>
</dbReference>
<dbReference type="Pfam" id="PF00250">
    <property type="entry name" value="Forkhead"/>
    <property type="match status" value="1"/>
</dbReference>
<dbReference type="Gene3D" id="1.10.10.10">
    <property type="entry name" value="Winged helix-like DNA-binding domain superfamily/Winged helix DNA-binding domain"/>
    <property type="match status" value="1"/>
</dbReference>
<dbReference type="PANTHER" id="PTHR46789">
    <property type="entry name" value="FORKHEAD BOX PROTEIN R1"/>
    <property type="match status" value="1"/>
</dbReference>
<dbReference type="Pfam" id="PF01429">
    <property type="entry name" value="MBD"/>
    <property type="match status" value="1"/>
</dbReference>
<dbReference type="SUPFAM" id="SSF46785">
    <property type="entry name" value="Winged helix' DNA-binding domain"/>
    <property type="match status" value="1"/>
</dbReference>
<evidence type="ECO:0000259" key="8">
    <source>
        <dbReference type="PROSITE" id="PS50039"/>
    </source>
</evidence>
<evidence type="ECO:0000256" key="7">
    <source>
        <dbReference type="SAM" id="MobiDB-lite"/>
    </source>
</evidence>
<keyword evidence="6" id="KW-0175">Coiled coil</keyword>
<keyword evidence="3" id="KW-0804">Transcription</keyword>
<dbReference type="PRINTS" id="PR00053">
    <property type="entry name" value="FORKHEAD"/>
</dbReference>
<evidence type="ECO:0000256" key="4">
    <source>
        <dbReference type="ARBA" id="ARBA00023242"/>
    </source>
</evidence>
<dbReference type="InterPro" id="IPR036390">
    <property type="entry name" value="WH_DNA-bd_sf"/>
</dbReference>
<keyword evidence="2 5" id="KW-0238">DNA-binding</keyword>
<reference evidence="10 11" key="1">
    <citation type="submission" date="2024-05" db="EMBL/GenBank/DDBJ databases">
        <authorList>
            <person name="Wallberg A."/>
        </authorList>
    </citation>
    <scope>NUCLEOTIDE SEQUENCE [LARGE SCALE GENOMIC DNA]</scope>
</reference>
<proteinExistence type="predicted"/>
<evidence type="ECO:0008006" key="12">
    <source>
        <dbReference type="Google" id="ProtNLM"/>
    </source>
</evidence>
<keyword evidence="1" id="KW-0805">Transcription regulation</keyword>
<sequence length="573" mass="65281">MYSKQGKLKVEHIIAWIKFCYPYFKKVKNLPTKVIEELSSNSCYTEKLEGEDRYWVIYTTEHLMILMTNMRSSESVKRGQRIPTQHFAKNNIKFSTSTSDQSQNLQSSLLYQKVSSNVSETNNGIVNPRILYLEADTSSNSGSSVLNTSKLSTSDVPSEQMNFGTTSVLNERITNPIKASPKTNNSSNETSSSMIISEVIPKQTSPDTSTSLKISLTVAEKASSKKNNSLPEDGVLTEDGKITNINHKKDNKDPEAPHKFSIKTKLHDDGKGYQYLYREEGVTNKLIGIKELKEARIPLATSDNWKDAMNLPTGWTQKFGHRKKGSSQGQIYIYYISPQGRKLTSRHGLRNYCLFNNVDGGDLNQFVFTGKRALELIEQYQVALENEKQMCKDNDEYHLNETGKNNNQGIQEEKIWPRPPYTLKCLCMLALKNSSSGVLNLSEICDFIKRHFPYYRTDKNVKGSITSALNMYNKVFKKSIIIGINKMIVWHLNISNIGLEKLQKEIETMRQENINMIMDSMEIPGVLELLENGDLKFESIYTGKKKKKSFQGSSEDHGKYNKQNKSEHYPKHN</sequence>
<dbReference type="GO" id="GO:0003700">
    <property type="term" value="F:DNA-binding transcription factor activity"/>
    <property type="evidence" value="ECO:0007669"/>
    <property type="project" value="InterPro"/>
</dbReference>
<protein>
    <recommendedName>
        <fullName evidence="12">MBD domain-containing protein</fullName>
    </recommendedName>
</protein>
<dbReference type="AlphaFoldDB" id="A0AAV2SBL8"/>
<organism evidence="10 11">
    <name type="scientific">Meganyctiphanes norvegica</name>
    <name type="common">Northern krill</name>
    <name type="synonym">Thysanopoda norvegica</name>
    <dbReference type="NCBI Taxonomy" id="48144"/>
    <lineage>
        <taxon>Eukaryota</taxon>
        <taxon>Metazoa</taxon>
        <taxon>Ecdysozoa</taxon>
        <taxon>Arthropoda</taxon>
        <taxon>Crustacea</taxon>
        <taxon>Multicrustacea</taxon>
        <taxon>Malacostraca</taxon>
        <taxon>Eumalacostraca</taxon>
        <taxon>Eucarida</taxon>
        <taxon>Euphausiacea</taxon>
        <taxon>Euphausiidae</taxon>
        <taxon>Meganyctiphanes</taxon>
    </lineage>
</organism>
<feature type="region of interest" description="Disordered" evidence="7">
    <location>
        <begin position="138"/>
        <end position="161"/>
    </location>
</feature>
<dbReference type="Gene3D" id="3.30.890.10">
    <property type="entry name" value="Methyl-cpg-binding Protein 2, Chain A"/>
    <property type="match status" value="1"/>
</dbReference>
<evidence type="ECO:0000313" key="11">
    <source>
        <dbReference type="Proteomes" id="UP001497623"/>
    </source>
</evidence>
<keyword evidence="4 5" id="KW-0539">Nucleus</keyword>
<evidence type="ECO:0000256" key="1">
    <source>
        <dbReference type="ARBA" id="ARBA00023015"/>
    </source>
</evidence>
<feature type="domain" description="Fork-head" evidence="8">
    <location>
        <begin position="418"/>
        <end position="494"/>
    </location>
</feature>
<dbReference type="GO" id="GO:1990837">
    <property type="term" value="F:sequence-specific double-stranded DNA binding"/>
    <property type="evidence" value="ECO:0007669"/>
    <property type="project" value="TreeGrafter"/>
</dbReference>
<dbReference type="GO" id="GO:0005634">
    <property type="term" value="C:nucleus"/>
    <property type="evidence" value="ECO:0007669"/>
    <property type="project" value="UniProtKB-SubCell"/>
</dbReference>
<comment type="subcellular location">
    <subcellularLocation>
        <location evidence="5">Nucleus</location>
    </subcellularLocation>
</comment>
<dbReference type="SMART" id="SM00391">
    <property type="entry name" value="MBD"/>
    <property type="match status" value="1"/>
</dbReference>
<feature type="region of interest" description="Disordered" evidence="7">
    <location>
        <begin position="544"/>
        <end position="573"/>
    </location>
</feature>